<gene>
    <name evidence="2" type="ORF">Kpho02_69830</name>
</gene>
<dbReference type="InterPro" id="IPR039365">
    <property type="entry name" value="IS701-like"/>
</dbReference>
<sequence>MWDRELTELFLRIGARFTRVEPRKRMRDYVRGLLGPVGRKNSWQLAEFAGHPAPHRLQHLLARACWSADEVRDDLQAYIGEQLGTPDGVLILDDTGFVKKGTVSAGVQRQYSGTAGRTENCQIGVFAAYASTKGHALVDRELYLPKSWAEDRQRCQAARVPDERGFATKLELARSMIKRALASPLPIAWVTADSAYGQDSHFRRFLEDAGLSYVVAVPKSQQVHGPRIDFLITQAPPEAWQQLSAGSGAKGERLYDWAAARLPAVWEFDGDQPTRQRWMLARRSLTKADDVAYYLACAPLDATVVDLVRIAGCRWKIEECFQSAKNECGLDQYEVRRYVGWYRHITLAMLAHAFLAVMAAQEREKGATVTTRPTSWISHRPRFAVCWQLDPATVLRTATTP</sequence>
<comment type="caution">
    <text evidence="2">The sequence shown here is derived from an EMBL/GenBank/DDBJ whole genome shotgun (WGS) entry which is preliminary data.</text>
</comment>
<name>A0A9W6V4F6_9ACTN</name>
<reference evidence="2" key="1">
    <citation type="submission" date="2023-02" db="EMBL/GenBank/DDBJ databases">
        <title>Kitasatospora phosalacinea NBRC 14627.</title>
        <authorList>
            <person name="Ichikawa N."/>
            <person name="Sato H."/>
            <person name="Tonouchi N."/>
        </authorList>
    </citation>
    <scope>NUCLEOTIDE SEQUENCE</scope>
    <source>
        <strain evidence="2">NBRC 14627</strain>
    </source>
</reference>
<dbReference type="SUPFAM" id="SSF53098">
    <property type="entry name" value="Ribonuclease H-like"/>
    <property type="match status" value="1"/>
</dbReference>
<proteinExistence type="predicted"/>
<dbReference type="AlphaFoldDB" id="A0A9W6V4F6"/>
<protein>
    <submittedName>
        <fullName evidence="2">Transposase</fullName>
    </submittedName>
</protein>
<dbReference type="InterPro" id="IPR038721">
    <property type="entry name" value="IS701-like_DDE_dom"/>
</dbReference>
<dbReference type="NCBIfam" id="NF033540">
    <property type="entry name" value="transpos_IS701"/>
    <property type="match status" value="1"/>
</dbReference>
<organism evidence="2 3">
    <name type="scientific">Kitasatospora phosalacinea</name>
    <dbReference type="NCBI Taxonomy" id="2065"/>
    <lineage>
        <taxon>Bacteria</taxon>
        <taxon>Bacillati</taxon>
        <taxon>Actinomycetota</taxon>
        <taxon>Actinomycetes</taxon>
        <taxon>Kitasatosporales</taxon>
        <taxon>Streptomycetaceae</taxon>
        <taxon>Kitasatospora</taxon>
    </lineage>
</organism>
<evidence type="ECO:0000313" key="3">
    <source>
        <dbReference type="Proteomes" id="UP001165041"/>
    </source>
</evidence>
<dbReference type="EMBL" id="BSSA01000038">
    <property type="protein sequence ID" value="GLW74686.1"/>
    <property type="molecule type" value="Genomic_DNA"/>
</dbReference>
<dbReference type="PANTHER" id="PTHR33627">
    <property type="entry name" value="TRANSPOSASE"/>
    <property type="match status" value="1"/>
</dbReference>
<dbReference type="Pfam" id="PF13546">
    <property type="entry name" value="DDE_5"/>
    <property type="match status" value="1"/>
</dbReference>
<evidence type="ECO:0000259" key="1">
    <source>
        <dbReference type="Pfam" id="PF13546"/>
    </source>
</evidence>
<dbReference type="Proteomes" id="UP001165041">
    <property type="component" value="Unassembled WGS sequence"/>
</dbReference>
<dbReference type="PANTHER" id="PTHR33627:SF1">
    <property type="entry name" value="TRANSPOSASE"/>
    <property type="match status" value="1"/>
</dbReference>
<feature type="domain" description="Transposase IS701-like DDE" evidence="1">
    <location>
        <begin position="16"/>
        <end position="227"/>
    </location>
</feature>
<dbReference type="InterPro" id="IPR012337">
    <property type="entry name" value="RNaseH-like_sf"/>
</dbReference>
<accession>A0A9W6V4F6</accession>
<evidence type="ECO:0000313" key="2">
    <source>
        <dbReference type="EMBL" id="GLW74686.1"/>
    </source>
</evidence>